<sequence length="133" mass="15724">MMPDVDVQALTDTALWEHITRCARSQDMRARQMAAANNGERGPTYRQALAQWKQARRAYLEAMDEYDCRTLMRRYEHLSPSELDARLVAWDRRAARLAGHMRTMETDGQAWRRVHTQWQWACLHGEAIRRLRP</sequence>
<dbReference type="EMBL" id="RYUT01000003">
    <property type="protein sequence ID" value="RYQ29785.1"/>
    <property type="molecule type" value="Genomic_DNA"/>
</dbReference>
<dbReference type="Proteomes" id="UP000291920">
    <property type="component" value="Unassembled WGS sequence"/>
</dbReference>
<reference evidence="1 2" key="1">
    <citation type="submission" date="2018-12" db="EMBL/GenBank/DDBJ databases">
        <title>Unveiling genomic diversity among members of the Bifidobacterium pseudolongum species, a widely distributed gut commensal of the animal kingdom.</title>
        <authorList>
            <person name="Lugli G.A."/>
            <person name="Duranti S."/>
            <person name="Albert K."/>
            <person name="Mancabelli L."/>
            <person name="Napoli S."/>
            <person name="Viappiani A."/>
            <person name="Anzalone R."/>
            <person name="Longhi G."/>
            <person name="Milani C."/>
            <person name="Turroni F."/>
            <person name="Alessandri G."/>
            <person name="Sela D.A."/>
            <person name="Van Sinderen D."/>
            <person name="Ventura M."/>
        </authorList>
    </citation>
    <scope>NUCLEOTIDE SEQUENCE [LARGE SCALE GENOMIC DNA]</scope>
    <source>
        <strain evidence="1 2">2017B</strain>
    </source>
</reference>
<comment type="caution">
    <text evidence="1">The sequence shown here is derived from an EMBL/GenBank/DDBJ whole genome shotgun (WGS) entry which is preliminary data.</text>
</comment>
<dbReference type="AlphaFoldDB" id="A0A4Q5AL66"/>
<dbReference type="RefSeq" id="WP_129870889.1">
    <property type="nucleotide sequence ID" value="NZ_RYUO01000003.1"/>
</dbReference>
<proteinExistence type="predicted"/>
<gene>
    <name evidence="1" type="ORF">PG2017B_1066</name>
</gene>
<evidence type="ECO:0000313" key="1">
    <source>
        <dbReference type="EMBL" id="RYQ29785.1"/>
    </source>
</evidence>
<name>A0A4Q5AL66_9BIFI</name>
<evidence type="ECO:0000313" key="2">
    <source>
        <dbReference type="Proteomes" id="UP000291920"/>
    </source>
</evidence>
<organism evidence="1 2">
    <name type="scientific">Bifidobacterium pseudolongum subsp. globosum</name>
    <dbReference type="NCBI Taxonomy" id="1690"/>
    <lineage>
        <taxon>Bacteria</taxon>
        <taxon>Bacillati</taxon>
        <taxon>Actinomycetota</taxon>
        <taxon>Actinomycetes</taxon>
        <taxon>Bifidobacteriales</taxon>
        <taxon>Bifidobacteriaceae</taxon>
        <taxon>Bifidobacterium</taxon>
    </lineage>
</organism>
<accession>A0A4Q5AL66</accession>
<protein>
    <submittedName>
        <fullName evidence="1">Uncharacterized protein</fullName>
    </submittedName>
</protein>